<comment type="caution">
    <text evidence="1">The sequence shown here is derived from an EMBL/GenBank/DDBJ whole genome shotgun (WGS) entry which is preliminary data.</text>
</comment>
<evidence type="ECO:0000313" key="1">
    <source>
        <dbReference type="EMBL" id="KAJ8944221.1"/>
    </source>
</evidence>
<gene>
    <name evidence="1" type="ORF">NQ318_014583</name>
</gene>
<dbReference type="PANTHER" id="PTHR46060">
    <property type="entry name" value="MARINER MOS1 TRANSPOSASE-LIKE PROTEIN"/>
    <property type="match status" value="1"/>
</dbReference>
<dbReference type="InterPro" id="IPR052709">
    <property type="entry name" value="Transposase-MT_Hybrid"/>
</dbReference>
<name>A0AAV8Y0A2_9CUCU</name>
<proteinExistence type="predicted"/>
<reference evidence="1" key="1">
    <citation type="journal article" date="2023" name="Insect Mol. Biol.">
        <title>Genome sequencing provides insights into the evolution of gene families encoding plant cell wall-degrading enzymes in longhorned beetles.</title>
        <authorList>
            <person name="Shin N.R."/>
            <person name="Okamura Y."/>
            <person name="Kirsch R."/>
            <person name="Pauchet Y."/>
        </authorList>
    </citation>
    <scope>NUCLEOTIDE SEQUENCE</scope>
    <source>
        <strain evidence="1">AMC_N1</strain>
    </source>
</reference>
<keyword evidence="2" id="KW-1185">Reference proteome</keyword>
<evidence type="ECO:0000313" key="2">
    <source>
        <dbReference type="Proteomes" id="UP001162162"/>
    </source>
</evidence>
<dbReference type="AlphaFoldDB" id="A0AAV8Y0A2"/>
<sequence length="119" mass="13792">MISEQLNLPKTIVHEIVSEDLALRKICAKLVPKVLTDAQKEHRVEVWKELKELCTDDPSFLDNVITGDGSWYAPIYRTGLYSSSKNYPEAVLKLEVAVMYWNTLDRRYRSTTYPQDPED</sequence>
<dbReference type="PANTHER" id="PTHR46060:SF1">
    <property type="entry name" value="MARINER MOS1 TRANSPOSASE-LIKE PROTEIN"/>
    <property type="match status" value="1"/>
</dbReference>
<dbReference type="Proteomes" id="UP001162162">
    <property type="component" value="Unassembled WGS sequence"/>
</dbReference>
<organism evidence="1 2">
    <name type="scientific">Aromia moschata</name>
    <dbReference type="NCBI Taxonomy" id="1265417"/>
    <lineage>
        <taxon>Eukaryota</taxon>
        <taxon>Metazoa</taxon>
        <taxon>Ecdysozoa</taxon>
        <taxon>Arthropoda</taxon>
        <taxon>Hexapoda</taxon>
        <taxon>Insecta</taxon>
        <taxon>Pterygota</taxon>
        <taxon>Neoptera</taxon>
        <taxon>Endopterygota</taxon>
        <taxon>Coleoptera</taxon>
        <taxon>Polyphaga</taxon>
        <taxon>Cucujiformia</taxon>
        <taxon>Chrysomeloidea</taxon>
        <taxon>Cerambycidae</taxon>
        <taxon>Cerambycinae</taxon>
        <taxon>Callichromatini</taxon>
        <taxon>Aromia</taxon>
    </lineage>
</organism>
<protein>
    <submittedName>
        <fullName evidence="1">Uncharacterized protein</fullName>
    </submittedName>
</protein>
<accession>A0AAV8Y0A2</accession>
<dbReference type="EMBL" id="JAPWTK010000263">
    <property type="protein sequence ID" value="KAJ8944221.1"/>
    <property type="molecule type" value="Genomic_DNA"/>
</dbReference>